<feature type="signal peptide" evidence="4">
    <location>
        <begin position="1"/>
        <end position="21"/>
    </location>
</feature>
<dbReference type="RefSeq" id="WP_115363236.1">
    <property type="nucleotide sequence ID" value="NZ_QDKL01000003.1"/>
</dbReference>
<dbReference type="EMBL" id="QDKL01000003">
    <property type="protein sequence ID" value="RZF20935.1"/>
    <property type="molecule type" value="Genomic_DNA"/>
</dbReference>
<dbReference type="PANTHER" id="PTHR33607:SF2">
    <property type="entry name" value="ENDONUCLEASE-1"/>
    <property type="match status" value="1"/>
</dbReference>
<organism evidence="5 6">
    <name type="scientific">Halobacteriovorax vibrionivorans</name>
    <dbReference type="NCBI Taxonomy" id="2152716"/>
    <lineage>
        <taxon>Bacteria</taxon>
        <taxon>Pseudomonadati</taxon>
        <taxon>Bdellovibrionota</taxon>
        <taxon>Bacteriovoracia</taxon>
        <taxon>Bacteriovoracales</taxon>
        <taxon>Halobacteriovoraceae</taxon>
        <taxon>Halobacteriovorax</taxon>
    </lineage>
</organism>
<dbReference type="InterPro" id="IPR044925">
    <property type="entry name" value="His-Me_finger_sf"/>
</dbReference>
<evidence type="ECO:0000256" key="1">
    <source>
        <dbReference type="ARBA" id="ARBA00006429"/>
    </source>
</evidence>
<comment type="caution">
    <text evidence="5">The sequence shown here is derived from an EMBL/GenBank/DDBJ whole genome shotgun (WGS) entry which is preliminary data.</text>
</comment>
<comment type="similarity">
    <text evidence="1">Belongs to the EndA/NucM nuclease family.</text>
</comment>
<keyword evidence="3" id="KW-0378">Hydrolase</keyword>
<accession>A0ABY0IDA9</accession>
<evidence type="ECO:0000313" key="6">
    <source>
        <dbReference type="Proteomes" id="UP000443582"/>
    </source>
</evidence>
<sequence>MTKLSHLLVLLSIQISFSVHANVHFNLTSTPLSKINYYPENIEKYLNKTHSKNNSKQNLKQALRNIIVSGHIRKAGQKDILTSSCKGLKNCYEQKAPDSYKQARKYLFGDIYLRQSRGQYFVKDVYCNQEIGENDGIGPMQIPNHRVMNCEHSWPQSKFNPNESRNTQKNDLHHLFPVNSRANSSRSNHPFGEVTGRAVNSNCTSSSIGEVNYEDQLTTSFEPPLEIRGNIARALFYFSTRYNLAIDEAQEYYLRRWHREDPVDDFEVQINNRIYEIQNSRNPFIDDEELVNAIKDF</sequence>
<gene>
    <name evidence="5" type="ORF">DAY19_13195</name>
</gene>
<keyword evidence="4" id="KW-0732">Signal</keyword>
<evidence type="ECO:0000256" key="3">
    <source>
        <dbReference type="ARBA" id="ARBA00022801"/>
    </source>
</evidence>
<evidence type="ECO:0000256" key="4">
    <source>
        <dbReference type="SAM" id="SignalP"/>
    </source>
</evidence>
<keyword evidence="6" id="KW-1185">Reference proteome</keyword>
<reference evidence="6" key="1">
    <citation type="journal article" date="2019" name="Int. J. Syst. Evol. Microbiol.">
        <title>Halobacteriovorax valvorus sp. nov., a novel prokaryotic predator isolated from coastal seawater of China.</title>
        <authorList>
            <person name="Chen M.-X."/>
        </authorList>
    </citation>
    <scope>NUCLEOTIDE SEQUENCE [LARGE SCALE GENOMIC DNA]</scope>
    <source>
        <strain evidence="6">BL9</strain>
    </source>
</reference>
<evidence type="ECO:0000256" key="2">
    <source>
        <dbReference type="ARBA" id="ARBA00022722"/>
    </source>
</evidence>
<keyword evidence="2" id="KW-0540">Nuclease</keyword>
<evidence type="ECO:0000313" key="5">
    <source>
        <dbReference type="EMBL" id="RZF20935.1"/>
    </source>
</evidence>
<dbReference type="PANTHER" id="PTHR33607">
    <property type="entry name" value="ENDONUCLEASE-1"/>
    <property type="match status" value="1"/>
</dbReference>
<dbReference type="Pfam" id="PF04231">
    <property type="entry name" value="Endonuclease_1"/>
    <property type="match status" value="1"/>
</dbReference>
<feature type="chain" id="PRO_5046799207" evidence="4">
    <location>
        <begin position="22"/>
        <end position="297"/>
    </location>
</feature>
<proteinExistence type="inferred from homology"/>
<name>A0ABY0IDA9_9BACT</name>
<dbReference type="InterPro" id="IPR007346">
    <property type="entry name" value="Endonuclease-I"/>
</dbReference>
<protein>
    <submittedName>
        <fullName evidence="5">Nuclease</fullName>
    </submittedName>
</protein>
<dbReference type="SUPFAM" id="SSF54060">
    <property type="entry name" value="His-Me finger endonucleases"/>
    <property type="match status" value="1"/>
</dbReference>
<dbReference type="Proteomes" id="UP000443582">
    <property type="component" value="Unassembled WGS sequence"/>
</dbReference>